<dbReference type="InterPro" id="IPR007267">
    <property type="entry name" value="GtrA_DPMS_TM"/>
</dbReference>
<evidence type="ECO:0000313" key="9">
    <source>
        <dbReference type="Proteomes" id="UP000254869"/>
    </source>
</evidence>
<proteinExistence type="inferred from homology"/>
<feature type="domain" description="GtrA/DPMS transmembrane" evidence="7">
    <location>
        <begin position="21"/>
        <end position="136"/>
    </location>
</feature>
<dbReference type="STRING" id="1210086.GCA_001613105_01890"/>
<feature type="transmembrane region" description="Helical" evidence="6">
    <location>
        <begin position="87"/>
        <end position="108"/>
    </location>
</feature>
<feature type="transmembrane region" description="Helical" evidence="6">
    <location>
        <begin position="20"/>
        <end position="40"/>
    </location>
</feature>
<keyword evidence="3 6" id="KW-0812">Transmembrane</keyword>
<evidence type="ECO:0000313" key="8">
    <source>
        <dbReference type="EMBL" id="RDI65676.1"/>
    </source>
</evidence>
<organism evidence="8 9">
    <name type="scientific">Nocardia pseudobrasiliensis</name>
    <dbReference type="NCBI Taxonomy" id="45979"/>
    <lineage>
        <taxon>Bacteria</taxon>
        <taxon>Bacillati</taxon>
        <taxon>Actinomycetota</taxon>
        <taxon>Actinomycetes</taxon>
        <taxon>Mycobacteriales</taxon>
        <taxon>Nocardiaceae</taxon>
        <taxon>Nocardia</taxon>
    </lineage>
</organism>
<feature type="transmembrane region" description="Helical" evidence="6">
    <location>
        <begin position="46"/>
        <end position="66"/>
    </location>
</feature>
<sequence length="148" mass="16318">MNQAPEAGLLLRLIRRQEIAFAMVGVANTVLGMALTVFWLKVLDDRWPPAVAVVLAYCVSIVFAFVAHRTLVFRVRGQLLRDFLRFVLVNSGGLLLNTVGVQLAVGVWRLPETPATVAVMGLVAVATFFGHRYFSFRRAPDAPVAPNR</sequence>
<comment type="similarity">
    <text evidence="2">Belongs to the GtrA family.</text>
</comment>
<evidence type="ECO:0000259" key="7">
    <source>
        <dbReference type="Pfam" id="PF04138"/>
    </source>
</evidence>
<evidence type="ECO:0000256" key="3">
    <source>
        <dbReference type="ARBA" id="ARBA00022692"/>
    </source>
</evidence>
<keyword evidence="5 6" id="KW-0472">Membrane</keyword>
<comment type="subcellular location">
    <subcellularLocation>
        <location evidence="1">Membrane</location>
        <topology evidence="1">Multi-pass membrane protein</topology>
    </subcellularLocation>
</comment>
<reference evidence="8 9" key="1">
    <citation type="submission" date="2018-07" db="EMBL/GenBank/DDBJ databases">
        <title>Genomic Encyclopedia of Type Strains, Phase IV (KMG-IV): sequencing the most valuable type-strain genomes for metagenomic binning, comparative biology and taxonomic classification.</title>
        <authorList>
            <person name="Goeker M."/>
        </authorList>
    </citation>
    <scope>NUCLEOTIDE SEQUENCE [LARGE SCALE GENOMIC DNA]</scope>
    <source>
        <strain evidence="8 9">DSM 44290</strain>
    </source>
</reference>
<feature type="transmembrane region" description="Helical" evidence="6">
    <location>
        <begin position="114"/>
        <end position="134"/>
    </location>
</feature>
<evidence type="ECO:0000256" key="2">
    <source>
        <dbReference type="ARBA" id="ARBA00009399"/>
    </source>
</evidence>
<dbReference type="EMBL" id="QQBC01000006">
    <property type="protein sequence ID" value="RDI65676.1"/>
    <property type="molecule type" value="Genomic_DNA"/>
</dbReference>
<dbReference type="GO" id="GO:0000271">
    <property type="term" value="P:polysaccharide biosynthetic process"/>
    <property type="evidence" value="ECO:0007669"/>
    <property type="project" value="InterPro"/>
</dbReference>
<dbReference type="Proteomes" id="UP000254869">
    <property type="component" value="Unassembled WGS sequence"/>
</dbReference>
<keyword evidence="9" id="KW-1185">Reference proteome</keyword>
<dbReference type="Pfam" id="PF04138">
    <property type="entry name" value="GtrA_DPMS_TM"/>
    <property type="match status" value="1"/>
</dbReference>
<comment type="caution">
    <text evidence="8">The sequence shown here is derived from an EMBL/GenBank/DDBJ whole genome shotgun (WGS) entry which is preliminary data.</text>
</comment>
<evidence type="ECO:0000256" key="4">
    <source>
        <dbReference type="ARBA" id="ARBA00022989"/>
    </source>
</evidence>
<protein>
    <submittedName>
        <fullName evidence="8">Putative flippase GtrA</fullName>
    </submittedName>
</protein>
<accession>A0A370I4M2</accession>
<evidence type="ECO:0000256" key="6">
    <source>
        <dbReference type="SAM" id="Phobius"/>
    </source>
</evidence>
<evidence type="ECO:0000256" key="1">
    <source>
        <dbReference type="ARBA" id="ARBA00004141"/>
    </source>
</evidence>
<dbReference type="PANTHER" id="PTHR38459">
    <property type="entry name" value="PROPHAGE BACTOPRENOL-LINKED GLUCOSE TRANSLOCASE HOMOLOG"/>
    <property type="match status" value="1"/>
</dbReference>
<name>A0A370I4M2_9NOCA</name>
<evidence type="ECO:0000256" key="5">
    <source>
        <dbReference type="ARBA" id="ARBA00023136"/>
    </source>
</evidence>
<dbReference type="PANTHER" id="PTHR38459:SF1">
    <property type="entry name" value="PROPHAGE BACTOPRENOL-LINKED GLUCOSE TRANSLOCASE HOMOLOG"/>
    <property type="match status" value="1"/>
</dbReference>
<dbReference type="AlphaFoldDB" id="A0A370I4M2"/>
<dbReference type="RefSeq" id="WP_062513773.1">
    <property type="nucleotide sequence ID" value="NZ_QQBC01000006.1"/>
</dbReference>
<dbReference type="GO" id="GO:0005886">
    <property type="term" value="C:plasma membrane"/>
    <property type="evidence" value="ECO:0007669"/>
    <property type="project" value="TreeGrafter"/>
</dbReference>
<gene>
    <name evidence="8" type="ORF">DFR76_106548</name>
</gene>
<dbReference type="InterPro" id="IPR051401">
    <property type="entry name" value="GtrA_CellWall_Glycosyl"/>
</dbReference>
<keyword evidence="4 6" id="KW-1133">Transmembrane helix</keyword>